<dbReference type="STRING" id="13333.W1PWX3"/>
<feature type="compositionally biased region" description="Basic residues" evidence="2">
    <location>
        <begin position="212"/>
        <end position="226"/>
    </location>
</feature>
<dbReference type="GO" id="GO:0005634">
    <property type="term" value="C:nucleus"/>
    <property type="evidence" value="ECO:0000318"/>
    <property type="project" value="GO_Central"/>
</dbReference>
<dbReference type="Gramene" id="ERN12316">
    <property type="protein sequence ID" value="ERN12316"/>
    <property type="gene ID" value="AMTR_s00025p00054190"/>
</dbReference>
<gene>
    <name evidence="4" type="ORF">AMTR_s00025p00054190</name>
</gene>
<reference evidence="5" key="1">
    <citation type="journal article" date="2013" name="Science">
        <title>The Amborella genome and the evolution of flowering plants.</title>
        <authorList>
            <consortium name="Amborella Genome Project"/>
        </authorList>
    </citation>
    <scope>NUCLEOTIDE SEQUENCE [LARGE SCALE GENOMIC DNA]</scope>
</reference>
<dbReference type="PROSITE" id="PS01031">
    <property type="entry name" value="SHSP"/>
    <property type="match status" value="1"/>
</dbReference>
<evidence type="ECO:0000256" key="2">
    <source>
        <dbReference type="SAM" id="MobiDB-lite"/>
    </source>
</evidence>
<dbReference type="EMBL" id="KI392614">
    <property type="protein sequence ID" value="ERN12316.1"/>
    <property type="molecule type" value="Genomic_DNA"/>
</dbReference>
<dbReference type="AlphaFoldDB" id="W1PWX3"/>
<dbReference type="KEGG" id="atr:18440531"/>
<keyword evidence="5" id="KW-1185">Reference proteome</keyword>
<comment type="similarity">
    <text evidence="1">Belongs to the small heat shock protein (HSP20) family.</text>
</comment>
<dbReference type="HOGENOM" id="CLU_043084_0_0_1"/>
<evidence type="ECO:0000313" key="5">
    <source>
        <dbReference type="Proteomes" id="UP000017836"/>
    </source>
</evidence>
<evidence type="ECO:0000313" key="4">
    <source>
        <dbReference type="EMBL" id="ERN12316.1"/>
    </source>
</evidence>
<feature type="region of interest" description="Disordered" evidence="2">
    <location>
        <begin position="8"/>
        <end position="28"/>
    </location>
</feature>
<dbReference type="GO" id="GO:0006338">
    <property type="term" value="P:chromatin remodeling"/>
    <property type="evidence" value="ECO:0007669"/>
    <property type="project" value="EnsemblPlants"/>
</dbReference>
<dbReference type="InterPro" id="IPR039321">
    <property type="entry name" value="IDM2/3-like"/>
</dbReference>
<dbReference type="Gene3D" id="2.60.40.790">
    <property type="match status" value="1"/>
</dbReference>
<dbReference type="OrthoDB" id="1927234at2759"/>
<dbReference type="InterPro" id="IPR002068">
    <property type="entry name" value="A-crystallin/Hsp20_dom"/>
</dbReference>
<proteinExistence type="inferred from homology"/>
<feature type="region of interest" description="Disordered" evidence="2">
    <location>
        <begin position="210"/>
        <end position="233"/>
    </location>
</feature>
<name>W1PWX3_AMBTC</name>
<dbReference type="InterPro" id="IPR008978">
    <property type="entry name" value="HSP20-like_chaperone"/>
</dbReference>
<dbReference type="OMA" id="YSYMAPL"/>
<protein>
    <recommendedName>
        <fullName evidence="3">SHSP domain-containing protein</fullName>
    </recommendedName>
</protein>
<feature type="domain" description="SHSP" evidence="3">
    <location>
        <begin position="301"/>
        <end position="414"/>
    </location>
</feature>
<accession>W1PWX3</accession>
<dbReference type="FunFam" id="2.60.40.790:FF:000049">
    <property type="entry name" value="Increased DNA methylation 3"/>
    <property type="match status" value="1"/>
</dbReference>
<dbReference type="PANTHER" id="PTHR34661">
    <property type="entry name" value="INCREASED DNA METHYLATION 3"/>
    <property type="match status" value="1"/>
</dbReference>
<dbReference type="CDD" id="cd00298">
    <property type="entry name" value="ACD_sHsps_p23-like"/>
    <property type="match status" value="1"/>
</dbReference>
<evidence type="ECO:0000256" key="1">
    <source>
        <dbReference type="PROSITE-ProRule" id="PRU00285"/>
    </source>
</evidence>
<dbReference type="Proteomes" id="UP000017836">
    <property type="component" value="Unassembled WGS sequence"/>
</dbReference>
<organism evidence="4 5">
    <name type="scientific">Amborella trichopoda</name>
    <dbReference type="NCBI Taxonomy" id="13333"/>
    <lineage>
        <taxon>Eukaryota</taxon>
        <taxon>Viridiplantae</taxon>
        <taxon>Streptophyta</taxon>
        <taxon>Embryophyta</taxon>
        <taxon>Tracheophyta</taxon>
        <taxon>Spermatophyta</taxon>
        <taxon>Magnoliopsida</taxon>
        <taxon>Amborellales</taxon>
        <taxon>Amborellaceae</taxon>
        <taxon>Amborella</taxon>
    </lineage>
</organism>
<evidence type="ECO:0000259" key="3">
    <source>
        <dbReference type="PROSITE" id="PS01031"/>
    </source>
</evidence>
<dbReference type="eggNOG" id="ENOG502QT4Y">
    <property type="taxonomic scope" value="Eukaryota"/>
</dbReference>
<dbReference type="PANTHER" id="PTHR34661:SF3">
    <property type="entry name" value="INCREASED DNA METHYLATION 2"/>
    <property type="match status" value="1"/>
</dbReference>
<sequence length="414" mass="46287">MDSLFQAAASLSPPPAPETSSGSNLPRLRSATTNDQRFLLLFIMGNYFGPDVKSEEPRKSANQRLAEGLPPYISDHLGGSFVQVAEIERIYFYILRNSDPSVQVKLALLHKFFLGRLSSPEHDANADPRQFPDFFPFHLHRQAVHRGQQKVVENIVFIHDPDVSYVKQEDIGRFKKLTGLENVSLERAAAREYNPGLSIDGLEEWQANGKLPLKRPSSRSNNRKKRKESENLKTRITPMSKLLSRGHQLPYTPPTTEKFWPVERVGPALVFLPSHPSREEWDAIAGAANGGISLTGTVVVRQPGPLIGLVDIGVSEDSYLFRISLPGVRKDEREFSCEVECDGRVMIRGVTTTGGRRVFKFSRVFDMHTQYLCPSGAFTISFQLPGPVEPQEFSGNFGSDGILEGVVMKERRVP</sequence>